<sequence length="75" mass="8359">MRLVALSVAALVEENDPVLLRQGLSEAWSDPASVRRPQEAVQEHDGRAVSFKLQIVQLHLIRGGEPPIEGFFRNI</sequence>
<accession>A0ABT5D3B2</accession>
<comment type="caution">
    <text evidence="1">The sequence shown here is derived from an EMBL/GenBank/DDBJ whole genome shotgun (WGS) entry which is preliminary data.</text>
</comment>
<organism evidence="1 2">
    <name type="scientific">Stigmatella ashevillensis</name>
    <dbReference type="NCBI Taxonomy" id="2995309"/>
    <lineage>
        <taxon>Bacteria</taxon>
        <taxon>Pseudomonadati</taxon>
        <taxon>Myxococcota</taxon>
        <taxon>Myxococcia</taxon>
        <taxon>Myxococcales</taxon>
        <taxon>Cystobacterineae</taxon>
        <taxon>Archangiaceae</taxon>
        <taxon>Stigmatella</taxon>
    </lineage>
</organism>
<gene>
    <name evidence="1" type="ORF">POL68_06740</name>
</gene>
<evidence type="ECO:0000313" key="2">
    <source>
        <dbReference type="Proteomes" id="UP001221838"/>
    </source>
</evidence>
<dbReference type="EMBL" id="JAQNDM010000002">
    <property type="protein sequence ID" value="MDC0708161.1"/>
    <property type="molecule type" value="Genomic_DNA"/>
</dbReference>
<keyword evidence="2" id="KW-1185">Reference proteome</keyword>
<dbReference type="Proteomes" id="UP001221838">
    <property type="component" value="Unassembled WGS sequence"/>
</dbReference>
<evidence type="ECO:0000313" key="1">
    <source>
        <dbReference type="EMBL" id="MDC0708161.1"/>
    </source>
</evidence>
<reference evidence="1 2" key="1">
    <citation type="submission" date="2022-11" db="EMBL/GenBank/DDBJ databases">
        <title>Minimal conservation of predation-associated metabolite biosynthetic gene clusters underscores biosynthetic potential of Myxococcota including descriptions for ten novel species: Archangium lansinium sp. nov., Myxococcus landrumus sp. nov., Nannocystis bai.</title>
        <authorList>
            <person name="Ahearne A."/>
            <person name="Stevens C."/>
            <person name="Dowd S."/>
        </authorList>
    </citation>
    <scope>NUCLEOTIDE SEQUENCE [LARGE SCALE GENOMIC DNA]</scope>
    <source>
        <strain evidence="1 2">NCWAL01</strain>
    </source>
</reference>
<protein>
    <submittedName>
        <fullName evidence="1">Uncharacterized protein</fullName>
    </submittedName>
</protein>
<name>A0ABT5D3B2_9BACT</name>
<proteinExistence type="predicted"/>